<comment type="similarity">
    <text evidence="1">Belongs to the bystin family.</text>
</comment>
<protein>
    <recommendedName>
        <fullName evidence="4">Bystin</fullName>
    </recommendedName>
</protein>
<dbReference type="AlphaFoldDB" id="A0A177B8D2"/>
<dbReference type="InterPro" id="IPR007955">
    <property type="entry name" value="Bystin"/>
</dbReference>
<sequence length="397" mass="45948">MVRKRLQNKLASLPQDKNEPFICAEVQIKQFKPEKKESKASDFVSFADRRKLQSKLNQDFSGSDDAQSDNNLNTQLLTDTEMNMDNEFECDSEDEKLFDEIQNELIDNNVDELERALTVKFDLSNEEQGVLDELTEKVDPRVLQLYLKVRDVLCKFKSGKLPKPFKVLPQLKNWERLIVITRPDKWTAPVISEATKLFSGATTDYIAYTFYNTILLPRLLDDLQAFKKLNFHLYSALKKSTYRPAMFYNAIIIPVCENGDCTLRDAITFSSVITKSSIPVIYSAAALYKISKLEYNGASIVIMKAIVEKKYSLPYRAVDAVVDHFLNFMNDKQKLPVLWHQFLLSFVEIYGDSFSIEQKKLIIDLIKLHKHQLISTEILKKLNNHEYRQNISKMNVD</sequence>
<dbReference type="GO" id="GO:0005737">
    <property type="term" value="C:cytoplasm"/>
    <property type="evidence" value="ECO:0007669"/>
    <property type="project" value="TreeGrafter"/>
</dbReference>
<proteinExistence type="inferred from homology"/>
<dbReference type="GO" id="GO:0006364">
    <property type="term" value="P:rRNA processing"/>
    <property type="evidence" value="ECO:0007669"/>
    <property type="project" value="TreeGrafter"/>
</dbReference>
<dbReference type="GO" id="GO:0030515">
    <property type="term" value="F:snoRNA binding"/>
    <property type="evidence" value="ECO:0007669"/>
    <property type="project" value="TreeGrafter"/>
</dbReference>
<evidence type="ECO:0000256" key="1">
    <source>
        <dbReference type="ARBA" id="ARBA00007114"/>
    </source>
</evidence>
<dbReference type="Proteomes" id="UP000078046">
    <property type="component" value="Unassembled WGS sequence"/>
</dbReference>
<dbReference type="EMBL" id="LWCA01000137">
    <property type="protein sequence ID" value="OAF70526.1"/>
    <property type="molecule type" value="Genomic_DNA"/>
</dbReference>
<accession>A0A177B8D2</accession>
<dbReference type="OrthoDB" id="2192561at2759"/>
<organism evidence="2 3">
    <name type="scientific">Intoshia linei</name>
    <dbReference type="NCBI Taxonomy" id="1819745"/>
    <lineage>
        <taxon>Eukaryota</taxon>
        <taxon>Metazoa</taxon>
        <taxon>Spiralia</taxon>
        <taxon>Lophotrochozoa</taxon>
        <taxon>Mesozoa</taxon>
        <taxon>Orthonectida</taxon>
        <taxon>Rhopaluridae</taxon>
        <taxon>Intoshia</taxon>
    </lineage>
</organism>
<evidence type="ECO:0008006" key="4">
    <source>
        <dbReference type="Google" id="ProtNLM"/>
    </source>
</evidence>
<dbReference type="PANTHER" id="PTHR12821">
    <property type="entry name" value="BYSTIN"/>
    <property type="match status" value="1"/>
</dbReference>
<dbReference type="Pfam" id="PF05291">
    <property type="entry name" value="Bystin"/>
    <property type="match status" value="1"/>
</dbReference>
<dbReference type="GO" id="GO:0005730">
    <property type="term" value="C:nucleolus"/>
    <property type="evidence" value="ECO:0007669"/>
    <property type="project" value="TreeGrafter"/>
</dbReference>
<evidence type="ECO:0000313" key="2">
    <source>
        <dbReference type="EMBL" id="OAF70526.1"/>
    </source>
</evidence>
<keyword evidence="3" id="KW-1185">Reference proteome</keyword>
<reference evidence="2 3" key="1">
    <citation type="submission" date="2016-04" db="EMBL/GenBank/DDBJ databases">
        <title>The genome of Intoshia linei affirms orthonectids as highly simplified spiralians.</title>
        <authorList>
            <person name="Mikhailov K.V."/>
            <person name="Slusarev G.S."/>
            <person name="Nikitin M.A."/>
            <person name="Logacheva M.D."/>
            <person name="Penin A."/>
            <person name="Aleoshin V."/>
            <person name="Panchin Y.V."/>
        </authorList>
    </citation>
    <scope>NUCLEOTIDE SEQUENCE [LARGE SCALE GENOMIC DNA]</scope>
    <source>
        <strain evidence="2">Intl2013</strain>
        <tissue evidence="2">Whole animal</tissue>
    </source>
</reference>
<gene>
    <name evidence="2" type="ORF">A3Q56_01714</name>
</gene>
<evidence type="ECO:0000313" key="3">
    <source>
        <dbReference type="Proteomes" id="UP000078046"/>
    </source>
</evidence>
<dbReference type="PANTHER" id="PTHR12821:SF0">
    <property type="entry name" value="BYSTIN"/>
    <property type="match status" value="1"/>
</dbReference>
<dbReference type="GO" id="GO:0030688">
    <property type="term" value="C:preribosome, small subunit precursor"/>
    <property type="evidence" value="ECO:0007669"/>
    <property type="project" value="TreeGrafter"/>
</dbReference>
<comment type="caution">
    <text evidence="2">The sequence shown here is derived from an EMBL/GenBank/DDBJ whole genome shotgun (WGS) entry which is preliminary data.</text>
</comment>
<name>A0A177B8D2_9BILA</name>